<evidence type="ECO:0000313" key="3">
    <source>
        <dbReference type="Proteomes" id="UP000321306"/>
    </source>
</evidence>
<comment type="caution">
    <text evidence="2">The sequence shown here is derived from an EMBL/GenBank/DDBJ whole genome shotgun (WGS) entry which is preliminary data.</text>
</comment>
<feature type="region of interest" description="Disordered" evidence="1">
    <location>
        <begin position="23"/>
        <end position="52"/>
    </location>
</feature>
<evidence type="ECO:0000313" key="2">
    <source>
        <dbReference type="EMBL" id="GEM49110.1"/>
    </source>
</evidence>
<accession>A0A511N8F8</accession>
<protein>
    <submittedName>
        <fullName evidence="2">Uncharacterized protein</fullName>
    </submittedName>
</protein>
<name>A0A511N8F8_DEIC1</name>
<keyword evidence="3" id="KW-1185">Reference proteome</keyword>
<gene>
    <name evidence="2" type="ORF">DC3_47450</name>
</gene>
<organism evidence="2 3">
    <name type="scientific">Deinococcus cellulosilyticus (strain DSM 18568 / NBRC 106333 / KACC 11606 / 5516J-15)</name>
    <dbReference type="NCBI Taxonomy" id="1223518"/>
    <lineage>
        <taxon>Bacteria</taxon>
        <taxon>Thermotogati</taxon>
        <taxon>Deinococcota</taxon>
        <taxon>Deinococci</taxon>
        <taxon>Deinococcales</taxon>
        <taxon>Deinococcaceae</taxon>
        <taxon>Deinococcus</taxon>
    </lineage>
</organism>
<dbReference type="Proteomes" id="UP000321306">
    <property type="component" value="Unassembled WGS sequence"/>
</dbReference>
<sequence>MARVATPRMDIHFFMVVPPANRATTLPANGQEGGEKGTVFKGHGTLQPLTVK</sequence>
<dbReference type="EMBL" id="BJXB01000028">
    <property type="protein sequence ID" value="GEM49110.1"/>
    <property type="molecule type" value="Genomic_DNA"/>
</dbReference>
<evidence type="ECO:0000256" key="1">
    <source>
        <dbReference type="SAM" id="MobiDB-lite"/>
    </source>
</evidence>
<dbReference type="AlphaFoldDB" id="A0A511N8F8"/>
<reference evidence="2 3" key="1">
    <citation type="submission" date="2019-07" db="EMBL/GenBank/DDBJ databases">
        <title>Whole genome shotgun sequence of Deinococcus cellulosilyticus NBRC 106333.</title>
        <authorList>
            <person name="Hosoyama A."/>
            <person name="Uohara A."/>
            <person name="Ohji S."/>
            <person name="Ichikawa N."/>
        </authorList>
    </citation>
    <scope>NUCLEOTIDE SEQUENCE [LARGE SCALE GENOMIC DNA]</scope>
    <source>
        <strain evidence="2 3">NBRC 106333</strain>
    </source>
</reference>
<proteinExistence type="predicted"/>